<dbReference type="GO" id="GO:0009408">
    <property type="term" value="P:response to heat"/>
    <property type="evidence" value="ECO:0007669"/>
    <property type="project" value="InterPro"/>
</dbReference>
<sequence>MATDPERTETPTDSIHHKSSSSDLFSSAKVLADAARSAVSHDGGALDKPKVAEASEDVLDAASEYGKLKEKGYGSYVDKAQGYLHQFHSSDQKPAHPPPPHEEKSTPKEKSTDPVEQSTPEEHKSSGGFGGFGDYVNTTVLLTNVAHRLQSFWPPSPADNSPSD</sequence>
<feature type="region of interest" description="Disordered" evidence="1">
    <location>
        <begin position="1"/>
        <end position="54"/>
    </location>
</feature>
<reference evidence="2 3" key="1">
    <citation type="journal article" date="2016" name="Sci. Rep.">
        <title>The Dendrobium catenatum Lindl. genome sequence provides insights into polysaccharide synthase, floral development and adaptive evolution.</title>
        <authorList>
            <person name="Zhang G.Q."/>
            <person name="Xu Q."/>
            <person name="Bian C."/>
            <person name="Tsai W.C."/>
            <person name="Yeh C.M."/>
            <person name="Liu K.W."/>
            <person name="Yoshida K."/>
            <person name="Zhang L.S."/>
            <person name="Chang S.B."/>
            <person name="Chen F."/>
            <person name="Shi Y."/>
            <person name="Su Y.Y."/>
            <person name="Zhang Y.Q."/>
            <person name="Chen L.J."/>
            <person name="Yin Y."/>
            <person name="Lin M."/>
            <person name="Huang H."/>
            <person name="Deng H."/>
            <person name="Wang Z.W."/>
            <person name="Zhu S.L."/>
            <person name="Zhao X."/>
            <person name="Deng C."/>
            <person name="Niu S.C."/>
            <person name="Huang J."/>
            <person name="Wang M."/>
            <person name="Liu G.H."/>
            <person name="Yang H.J."/>
            <person name="Xiao X.J."/>
            <person name="Hsiao Y.Y."/>
            <person name="Wu W.L."/>
            <person name="Chen Y.Y."/>
            <person name="Mitsuda N."/>
            <person name="Ohme-Takagi M."/>
            <person name="Luo Y.B."/>
            <person name="Van de Peer Y."/>
            <person name="Liu Z.J."/>
        </authorList>
    </citation>
    <scope>NUCLEOTIDE SEQUENCE [LARGE SCALE GENOMIC DNA]</scope>
    <source>
        <tissue evidence="2">The whole plant</tissue>
    </source>
</reference>
<evidence type="ECO:0008006" key="4">
    <source>
        <dbReference type="Google" id="ProtNLM"/>
    </source>
</evidence>
<dbReference type="AlphaFoldDB" id="A0A2I0WTW8"/>
<feature type="region of interest" description="Disordered" evidence="1">
    <location>
        <begin position="82"/>
        <end position="131"/>
    </location>
</feature>
<keyword evidence="3" id="KW-1185">Reference proteome</keyword>
<dbReference type="GO" id="GO:0010115">
    <property type="term" value="P:regulation of abscisic acid biosynthetic process"/>
    <property type="evidence" value="ECO:0007669"/>
    <property type="project" value="InterPro"/>
</dbReference>
<dbReference type="PANTHER" id="PTHR35098:SF11">
    <property type="entry name" value="NODULIN-RELATED PROTEIN 1-LIKE"/>
    <property type="match status" value="1"/>
</dbReference>
<dbReference type="EMBL" id="KZ502442">
    <property type="protein sequence ID" value="PKU79097.1"/>
    <property type="molecule type" value="Genomic_DNA"/>
</dbReference>
<dbReference type="STRING" id="906689.A0A2I0WTW8"/>
<feature type="compositionally biased region" description="Basic and acidic residues" evidence="1">
    <location>
        <begin position="88"/>
        <end position="113"/>
    </location>
</feature>
<dbReference type="Proteomes" id="UP000233837">
    <property type="component" value="Unassembled WGS sequence"/>
</dbReference>
<feature type="compositionally biased region" description="Basic and acidic residues" evidence="1">
    <location>
        <begin position="44"/>
        <end position="53"/>
    </location>
</feature>
<reference evidence="2 3" key="2">
    <citation type="journal article" date="2017" name="Nature">
        <title>The Apostasia genome and the evolution of orchids.</title>
        <authorList>
            <person name="Zhang G.Q."/>
            <person name="Liu K.W."/>
            <person name="Li Z."/>
            <person name="Lohaus R."/>
            <person name="Hsiao Y.Y."/>
            <person name="Niu S.C."/>
            <person name="Wang J.Y."/>
            <person name="Lin Y.C."/>
            <person name="Xu Q."/>
            <person name="Chen L.J."/>
            <person name="Yoshida K."/>
            <person name="Fujiwara S."/>
            <person name="Wang Z.W."/>
            <person name="Zhang Y.Q."/>
            <person name="Mitsuda N."/>
            <person name="Wang M."/>
            <person name="Liu G.H."/>
            <person name="Pecoraro L."/>
            <person name="Huang H.X."/>
            <person name="Xiao X.J."/>
            <person name="Lin M."/>
            <person name="Wu X.Y."/>
            <person name="Wu W.L."/>
            <person name="Chen Y.Y."/>
            <person name="Chang S.B."/>
            <person name="Sakamoto S."/>
            <person name="Ohme-Takagi M."/>
            <person name="Yagi M."/>
            <person name="Zeng S.J."/>
            <person name="Shen C.Y."/>
            <person name="Yeh C.M."/>
            <person name="Luo Y.B."/>
            <person name="Tsai W.C."/>
            <person name="Van de Peer Y."/>
            <person name="Liu Z.J."/>
        </authorList>
    </citation>
    <scope>NUCLEOTIDE SEQUENCE [LARGE SCALE GENOMIC DNA]</scope>
    <source>
        <tissue evidence="2">The whole plant</tissue>
    </source>
</reference>
<accession>A0A2I0WTW8</accession>
<organism evidence="2 3">
    <name type="scientific">Dendrobium catenatum</name>
    <dbReference type="NCBI Taxonomy" id="906689"/>
    <lineage>
        <taxon>Eukaryota</taxon>
        <taxon>Viridiplantae</taxon>
        <taxon>Streptophyta</taxon>
        <taxon>Embryophyta</taxon>
        <taxon>Tracheophyta</taxon>
        <taxon>Spermatophyta</taxon>
        <taxon>Magnoliopsida</taxon>
        <taxon>Liliopsida</taxon>
        <taxon>Asparagales</taxon>
        <taxon>Orchidaceae</taxon>
        <taxon>Epidendroideae</taxon>
        <taxon>Malaxideae</taxon>
        <taxon>Dendrobiinae</taxon>
        <taxon>Dendrobium</taxon>
    </lineage>
</organism>
<proteinExistence type="predicted"/>
<evidence type="ECO:0000256" key="1">
    <source>
        <dbReference type="SAM" id="MobiDB-lite"/>
    </source>
</evidence>
<dbReference type="InterPro" id="IPR040294">
    <property type="entry name" value="Nodulin-rel_1/2"/>
</dbReference>
<gene>
    <name evidence="2" type="ORF">MA16_Dca000441</name>
</gene>
<evidence type="ECO:0000313" key="2">
    <source>
        <dbReference type="EMBL" id="PKU79097.1"/>
    </source>
</evidence>
<protein>
    <recommendedName>
        <fullName evidence="4">Nodulin-related protein 1</fullName>
    </recommendedName>
</protein>
<dbReference type="PANTHER" id="PTHR35098">
    <property type="entry name" value="EXPRESSED PROTEIN"/>
    <property type="match status" value="1"/>
</dbReference>
<evidence type="ECO:0000313" key="3">
    <source>
        <dbReference type="Proteomes" id="UP000233837"/>
    </source>
</evidence>
<feature type="compositionally biased region" description="Basic and acidic residues" evidence="1">
    <location>
        <begin position="1"/>
        <end position="16"/>
    </location>
</feature>
<name>A0A2I0WTW8_9ASPA</name>